<dbReference type="SUPFAM" id="SSF51126">
    <property type="entry name" value="Pectin lyase-like"/>
    <property type="match status" value="3"/>
</dbReference>
<dbReference type="EMBL" id="JARJLM010000392">
    <property type="protein sequence ID" value="MDF3835879.1"/>
    <property type="molecule type" value="Genomic_DNA"/>
</dbReference>
<evidence type="ECO:0000313" key="3">
    <source>
        <dbReference type="EMBL" id="MDF3835879.1"/>
    </source>
</evidence>
<dbReference type="InterPro" id="IPR043990">
    <property type="entry name" value="AC_1"/>
</dbReference>
<accession>A0ABT6ATC7</accession>
<dbReference type="CDD" id="cd01344">
    <property type="entry name" value="PL2_Passenger_AT"/>
    <property type="match status" value="1"/>
</dbReference>
<dbReference type="InterPro" id="IPR012332">
    <property type="entry name" value="Autotransporter_pectin_lyase_C"/>
</dbReference>
<protein>
    <submittedName>
        <fullName evidence="3">Autotransporter outer membrane beta-barrel domain-containing protein</fullName>
    </submittedName>
</protein>
<dbReference type="RefSeq" id="WP_276266534.1">
    <property type="nucleotide sequence ID" value="NZ_JARJLM010000392.1"/>
</dbReference>
<feature type="domain" description="Autotransporter" evidence="2">
    <location>
        <begin position="1429"/>
        <end position="1715"/>
    </location>
</feature>
<dbReference type="Gene3D" id="2.160.20.20">
    <property type="match status" value="1"/>
</dbReference>
<comment type="caution">
    <text evidence="3">The sequence shown here is derived from an EMBL/GenBank/DDBJ whole genome shotgun (WGS) entry which is preliminary data.</text>
</comment>
<sequence length="1715" mass="172025">MRNLPCCRPFELASDRCLHSGSEAGQLHSTTLAVRLALTALFLPYTAVAQIYDQTIDIDQSSTVNLTKPGSTVLVGTGVTIAPGSGSGIVGRPGDTWEITNRGTIQSSGDPAIRLNGPGSVLNEHVISGGSQGIYGAAGLRVTNAAGALIQGYSGVAASGQILMNNAGTISGTYYGLSASLPNGGTGADVVNRGEVLGGYAGIYLSSGSTSSVSNTVHNLAGGQIRASFPAGDGVTVLHGTSVITNDADGTIAGGRSGISGTDLLTDLHVVNAGTVTGELGSGIWSYGGGPVSNLAGGSISGAGGVAYVRSRYNSANVLVNAGTINGNAASFVGGSGKDAGSGAGVYFGAVNASYGGFVNNEAGGSIKGTVYGIYSGAASTASDAGPISVTNAGSIVGQTGIALNGADGMVINKGVITGSGGNAIVFEQSGSFANMLTLDTGSVLNGNVLGGRGSNELILLGANVGDTSKFRNFQTLSMQGNDWTLTGTGGFATSATVASGTLRVDGTLTTPVIHVQSDATLGGSGTLVGNVVNDGTLAPGGAGNPVGTLTINGNLTLTSSSVLNYQLGQAGTAGGALNDLTVVSGDLSLAGTLNVSTSPGGTYGPGLYRLFNYGGTLIDNGLALGSMPAGSDNTLLTSIPGQVNLVNRAGLHLTFWDGDNGPKHNNLVDGGNGIWQSAGGNDNWTIASGAINDSYANGSFATFAGAPGTVTVDNSRGDVTSSGMQFAIDGYRVQGDPITLSTSSNIIRVGDGTAAGAGFSASIASVLRGAGGIEKTDLGTLVLAGANSYTGSTTISGGVLQAGAANVFAQSSNVIVNRAGSLNLNGHDQIANQLSGDGSVLLGSATLTANNASGTESSAFNGVFSGTGGLAKTGNGTLVLAGAGSQVGSVDVRQGTLRFEHGGAFTTTGDFTTQSGASTDIGEQATTLVVGGSFTQTSGANLAVTLGASPDITAQTANLDGTLTVKGFDAGTQPVRASAIQGQTYTVLHTTGGITGNFNNNPLTNIGPDYLPATGAISADGKDYNLGFRLAWTQGGQTLGTGTFSMAQNTAFDVDLALTNQTGPFNSGWDGKSLTKSGEGLLVLSNAGNTYSGGTTVNGGVLRAGAANVFAQSSDVVINSGATLDLNGYQQVASRLTGAGAITLGSAVLTANNATEADSTTFSGNIAGTGGLTKIGAGTLTLSGETLYRGDTRVQGGQLVLDGRWGGARLQSNIIGQPGSALLLRDGAMLTGSIDPLDLSVDAASTWNITANSVVNQLSNAGTIGFTAPPLPMTQGRTLTVNNLNGLGGRIGLYTVLGNSGSLTDRLVIDGGKATGLSVLQIHNAGGLGDQTTGNGIPVVVTTNGGATEATAFDLGNPVLAGAYRYSLQRGGSGAPEDWFLVSNKSNGQPDYRAETSLYSALQTQAVRYGDAVLGAFHERRGANADLELGHDQRVWTRVIGQNDRSSGAGSGLQGHNVRSEANIAALQIGGDLYGAQRGEASTRAGLYGAIGQSNGWTDHVDAAGSRSRAGDSDFTGYSLGLYGTWLDGHGSYLDAVLQGTYYDTKSHSNEGMKLSTGGYGVAASLEAGRRYELAPGLHLQPQAQMVYQHLNLRDASDAASRVLFPSTDTALLRLGARLSKDLQLSGQAPGTTWASADLLQRVGDRTRTRFSTPTQGDVGFSNDLPGTALRLQTGVEGQVRKNVTVNARIGVEHSIDGSGFTSLNGQVGLKIAF</sequence>
<dbReference type="NCBIfam" id="TIGR01414">
    <property type="entry name" value="autotrans_barl"/>
    <property type="match status" value="1"/>
</dbReference>
<evidence type="ECO:0000256" key="1">
    <source>
        <dbReference type="ARBA" id="ARBA00022729"/>
    </source>
</evidence>
<dbReference type="Gene3D" id="2.40.128.130">
    <property type="entry name" value="Autotransporter beta-domain"/>
    <property type="match status" value="1"/>
</dbReference>
<reference evidence="3 4" key="1">
    <citation type="submission" date="2023-03" db="EMBL/GenBank/DDBJ databases">
        <title>Draft assemblies of triclosan tolerant bacteria isolated from returned activated sludge.</title>
        <authorList>
            <person name="Van Hamelsveld S."/>
        </authorList>
    </citation>
    <scope>NUCLEOTIDE SEQUENCE [LARGE SCALE GENOMIC DNA]</scope>
    <source>
        <strain evidence="3 4">GW210010_S58</strain>
    </source>
</reference>
<dbReference type="InterPro" id="IPR005546">
    <property type="entry name" value="Autotransporte_beta"/>
</dbReference>
<keyword evidence="1" id="KW-0732">Signal</keyword>
<dbReference type="PANTHER" id="PTHR35037:SF3">
    <property type="entry name" value="C-TERMINAL REGION OF AIDA-LIKE PROTEIN"/>
    <property type="match status" value="1"/>
</dbReference>
<organism evidence="3 4">
    <name type="scientific">Cupriavidus basilensis</name>
    <dbReference type="NCBI Taxonomy" id="68895"/>
    <lineage>
        <taxon>Bacteria</taxon>
        <taxon>Pseudomonadati</taxon>
        <taxon>Pseudomonadota</taxon>
        <taxon>Betaproteobacteria</taxon>
        <taxon>Burkholderiales</taxon>
        <taxon>Burkholderiaceae</taxon>
        <taxon>Cupriavidus</taxon>
    </lineage>
</organism>
<dbReference type="Pfam" id="PF18883">
    <property type="entry name" value="AC_1"/>
    <property type="match status" value="1"/>
</dbReference>
<dbReference type="PANTHER" id="PTHR35037">
    <property type="entry name" value="C-TERMINAL REGION OF AIDA-LIKE PROTEIN"/>
    <property type="match status" value="1"/>
</dbReference>
<dbReference type="Proteomes" id="UP001216674">
    <property type="component" value="Unassembled WGS sequence"/>
</dbReference>
<dbReference type="NCBIfam" id="TIGR02601">
    <property type="entry name" value="autotrns_rpt"/>
    <property type="match status" value="3"/>
</dbReference>
<dbReference type="InterPro" id="IPR011050">
    <property type="entry name" value="Pectin_lyase_fold/virulence"/>
</dbReference>
<dbReference type="InterPro" id="IPR006315">
    <property type="entry name" value="OM_autotransptr_brl_dom"/>
</dbReference>
<dbReference type="Pfam" id="PF12951">
    <property type="entry name" value="PATR"/>
    <property type="match status" value="4"/>
</dbReference>
<keyword evidence="4" id="KW-1185">Reference proteome</keyword>
<dbReference type="PROSITE" id="PS51208">
    <property type="entry name" value="AUTOTRANSPORTER"/>
    <property type="match status" value="1"/>
</dbReference>
<evidence type="ECO:0000313" key="4">
    <source>
        <dbReference type="Proteomes" id="UP001216674"/>
    </source>
</evidence>
<proteinExistence type="predicted"/>
<gene>
    <name evidence="3" type="ORF">P3W85_23425</name>
</gene>
<dbReference type="SUPFAM" id="SSF103515">
    <property type="entry name" value="Autotransporter"/>
    <property type="match status" value="1"/>
</dbReference>
<dbReference type="InterPro" id="IPR036709">
    <property type="entry name" value="Autotransporte_beta_dom_sf"/>
</dbReference>
<dbReference type="InterPro" id="IPR051551">
    <property type="entry name" value="Autotransporter_adhesion"/>
</dbReference>
<dbReference type="SMART" id="SM00869">
    <property type="entry name" value="Autotransporter"/>
    <property type="match status" value="1"/>
</dbReference>
<evidence type="ECO:0000259" key="2">
    <source>
        <dbReference type="PROSITE" id="PS51208"/>
    </source>
</evidence>
<dbReference type="InterPro" id="IPR013425">
    <property type="entry name" value="Autotrns_rpt"/>
</dbReference>
<name>A0ABT6ATC7_9BURK</name>